<accession>A0A8S5SZB2</accession>
<sequence length="142" mass="16849">MMKIIKIPPKLAICRKDCRMENYRYRVVQIIATPNLKSKYAVRNIGKMAYFNFDFMTKNSLKKFFSEEKYESGEYLVLKIQEEEYIPEAICIYRDKEQGFFIDFKLPGEEWKALVREVFTGIPSINVKLEMQTMHKVSVPVI</sequence>
<organism evidence="1">
    <name type="scientific">Podoviridae sp. ctxqo3</name>
    <dbReference type="NCBI Taxonomy" id="2827755"/>
    <lineage>
        <taxon>Viruses</taxon>
        <taxon>Duplodnaviria</taxon>
        <taxon>Heunggongvirae</taxon>
        <taxon>Uroviricota</taxon>
        <taxon>Caudoviricetes</taxon>
    </lineage>
</organism>
<proteinExistence type="predicted"/>
<dbReference type="EMBL" id="BK032710">
    <property type="protein sequence ID" value="DAF56224.1"/>
    <property type="molecule type" value="Genomic_DNA"/>
</dbReference>
<protein>
    <submittedName>
        <fullName evidence="1">Uncharacterized protein</fullName>
    </submittedName>
</protein>
<evidence type="ECO:0000313" key="1">
    <source>
        <dbReference type="EMBL" id="DAF56224.1"/>
    </source>
</evidence>
<reference evidence="1" key="1">
    <citation type="journal article" date="2021" name="Proc. Natl. Acad. Sci. U.S.A.">
        <title>A Catalog of Tens of Thousands of Viruses from Human Metagenomes Reveals Hidden Associations with Chronic Diseases.</title>
        <authorList>
            <person name="Tisza M.J."/>
            <person name="Buck C.B."/>
        </authorList>
    </citation>
    <scope>NUCLEOTIDE SEQUENCE</scope>
    <source>
        <strain evidence="1">Ctxqo3</strain>
    </source>
</reference>
<name>A0A8S5SZB2_9CAUD</name>